<protein>
    <submittedName>
        <fullName evidence="1">Uncharacterized protein</fullName>
    </submittedName>
</protein>
<reference evidence="1" key="1">
    <citation type="submission" date="2014-11" db="EMBL/GenBank/DDBJ databases">
        <authorList>
            <person name="Amaro Gonzalez C."/>
        </authorList>
    </citation>
    <scope>NUCLEOTIDE SEQUENCE</scope>
</reference>
<evidence type="ECO:0000313" key="1">
    <source>
        <dbReference type="EMBL" id="JAH12160.1"/>
    </source>
</evidence>
<organism evidence="1">
    <name type="scientific">Anguilla anguilla</name>
    <name type="common">European freshwater eel</name>
    <name type="synonym">Muraena anguilla</name>
    <dbReference type="NCBI Taxonomy" id="7936"/>
    <lineage>
        <taxon>Eukaryota</taxon>
        <taxon>Metazoa</taxon>
        <taxon>Chordata</taxon>
        <taxon>Craniata</taxon>
        <taxon>Vertebrata</taxon>
        <taxon>Euteleostomi</taxon>
        <taxon>Actinopterygii</taxon>
        <taxon>Neopterygii</taxon>
        <taxon>Teleostei</taxon>
        <taxon>Anguilliformes</taxon>
        <taxon>Anguillidae</taxon>
        <taxon>Anguilla</taxon>
    </lineage>
</organism>
<dbReference type="EMBL" id="GBXM01096417">
    <property type="protein sequence ID" value="JAH12160.1"/>
    <property type="molecule type" value="Transcribed_RNA"/>
</dbReference>
<proteinExistence type="predicted"/>
<accession>A0A0E9Q740</accession>
<name>A0A0E9Q740_ANGAN</name>
<reference evidence="1" key="2">
    <citation type="journal article" date="2015" name="Fish Shellfish Immunol.">
        <title>Early steps in the European eel (Anguilla anguilla)-Vibrio vulnificus interaction in the gills: Role of the RtxA13 toxin.</title>
        <authorList>
            <person name="Callol A."/>
            <person name="Pajuelo D."/>
            <person name="Ebbesson L."/>
            <person name="Teles M."/>
            <person name="MacKenzie S."/>
            <person name="Amaro C."/>
        </authorList>
    </citation>
    <scope>NUCLEOTIDE SEQUENCE</scope>
</reference>
<sequence>MHLTLKCSGSFPCYCLVRTELELIFRVRHFSSSGWHLSRFTEIFLQGSRVNKSSNIYGQSMLKVTVFLLFC</sequence>
<dbReference type="AlphaFoldDB" id="A0A0E9Q740"/>